<dbReference type="PANTHER" id="PTHR30466:SF11">
    <property type="entry name" value="FLAVIN-DEPENDENT MONOOXYGENASE, REDUCTASE SUBUNIT HSAB"/>
    <property type="match status" value="1"/>
</dbReference>
<keyword evidence="2" id="KW-0560">Oxidoreductase</keyword>
<evidence type="ECO:0000256" key="1">
    <source>
        <dbReference type="ARBA" id="ARBA00008898"/>
    </source>
</evidence>
<dbReference type="SMART" id="SM00903">
    <property type="entry name" value="Flavin_Reduct"/>
    <property type="match status" value="1"/>
</dbReference>
<evidence type="ECO:0000256" key="2">
    <source>
        <dbReference type="ARBA" id="ARBA00023002"/>
    </source>
</evidence>
<evidence type="ECO:0000259" key="3">
    <source>
        <dbReference type="SMART" id="SM00903"/>
    </source>
</evidence>
<name>A7HX62_PARL1</name>
<gene>
    <name evidence="4" type="ordered locus">Plav_2888</name>
</gene>
<dbReference type="Gene3D" id="2.30.110.10">
    <property type="entry name" value="Electron Transport, Fmn-binding Protein, Chain A"/>
    <property type="match status" value="1"/>
</dbReference>
<organism evidence="4 5">
    <name type="scientific">Parvibaculum lavamentivorans (strain DS-1 / DSM 13023 / NCIMB 13966)</name>
    <dbReference type="NCBI Taxonomy" id="402881"/>
    <lineage>
        <taxon>Bacteria</taxon>
        <taxon>Pseudomonadati</taxon>
        <taxon>Pseudomonadota</taxon>
        <taxon>Alphaproteobacteria</taxon>
        <taxon>Hyphomicrobiales</taxon>
        <taxon>Parvibaculaceae</taxon>
        <taxon>Parvibaculum</taxon>
    </lineage>
</organism>
<dbReference type="InterPro" id="IPR002563">
    <property type="entry name" value="Flavin_Rdtase-like_dom"/>
</dbReference>
<dbReference type="KEGG" id="pla:Plav_2888"/>
<dbReference type="PANTHER" id="PTHR30466">
    <property type="entry name" value="FLAVIN REDUCTASE"/>
    <property type="match status" value="1"/>
</dbReference>
<comment type="similarity">
    <text evidence="1">Belongs to the non-flavoprotein flavin reductase family.</text>
</comment>
<dbReference type="RefSeq" id="WP_012111811.1">
    <property type="nucleotide sequence ID" value="NC_009719.1"/>
</dbReference>
<evidence type="ECO:0000313" key="5">
    <source>
        <dbReference type="Proteomes" id="UP000006377"/>
    </source>
</evidence>
<dbReference type="GO" id="GO:0010181">
    <property type="term" value="F:FMN binding"/>
    <property type="evidence" value="ECO:0007669"/>
    <property type="project" value="InterPro"/>
</dbReference>
<protein>
    <submittedName>
        <fullName evidence="4">Flavin reductase domain protein FMN-binding</fullName>
    </submittedName>
</protein>
<dbReference type="GO" id="GO:0042602">
    <property type="term" value="F:riboflavin reductase (NADPH) activity"/>
    <property type="evidence" value="ECO:0007669"/>
    <property type="project" value="TreeGrafter"/>
</dbReference>
<dbReference type="Pfam" id="PF01613">
    <property type="entry name" value="Flavin_Reduct"/>
    <property type="match status" value="1"/>
</dbReference>
<dbReference type="STRING" id="402881.Plav_2888"/>
<dbReference type="Proteomes" id="UP000006377">
    <property type="component" value="Chromosome"/>
</dbReference>
<dbReference type="HOGENOM" id="CLU_059021_1_0_5"/>
<reference evidence="4 5" key="1">
    <citation type="journal article" date="2011" name="Stand. Genomic Sci.">
        <title>Complete genome sequence of Parvibaculum lavamentivorans type strain (DS-1(T)).</title>
        <authorList>
            <person name="Schleheck D."/>
            <person name="Weiss M."/>
            <person name="Pitluck S."/>
            <person name="Bruce D."/>
            <person name="Land M.L."/>
            <person name="Han S."/>
            <person name="Saunders E."/>
            <person name="Tapia R."/>
            <person name="Detter C."/>
            <person name="Brettin T."/>
            <person name="Han J."/>
            <person name="Woyke T."/>
            <person name="Goodwin L."/>
            <person name="Pennacchio L."/>
            <person name="Nolan M."/>
            <person name="Cook A.M."/>
            <person name="Kjelleberg S."/>
            <person name="Thomas T."/>
        </authorList>
    </citation>
    <scope>NUCLEOTIDE SEQUENCE [LARGE SCALE GENOMIC DNA]</scope>
    <source>
        <strain evidence="5">DS-1 / DSM 13023 / NCIMB 13966</strain>
    </source>
</reference>
<proteinExistence type="inferred from homology"/>
<dbReference type="AlphaFoldDB" id="A7HX62"/>
<evidence type="ECO:0000313" key="4">
    <source>
        <dbReference type="EMBL" id="ABS64495.1"/>
    </source>
</evidence>
<dbReference type="SUPFAM" id="SSF50475">
    <property type="entry name" value="FMN-binding split barrel"/>
    <property type="match status" value="1"/>
</dbReference>
<accession>A7HX62</accession>
<feature type="domain" description="Flavin reductase like" evidence="3">
    <location>
        <begin position="23"/>
        <end position="167"/>
    </location>
</feature>
<dbReference type="eggNOG" id="COG1853">
    <property type="taxonomic scope" value="Bacteria"/>
</dbReference>
<dbReference type="EMBL" id="CP000774">
    <property type="protein sequence ID" value="ABS64495.1"/>
    <property type="molecule type" value="Genomic_DNA"/>
</dbReference>
<keyword evidence="5" id="KW-1185">Reference proteome</keyword>
<dbReference type="InterPro" id="IPR050268">
    <property type="entry name" value="NADH-dep_flavin_reductase"/>
</dbReference>
<dbReference type="InterPro" id="IPR012349">
    <property type="entry name" value="Split_barrel_FMN-bd"/>
</dbReference>
<sequence>MASGEETIEQGGAHDIRKFRNALGWFATGVAVITTRVKGGEPFGITVNSFSSVSLDPPLVLWCLDKKSDTLAAFEQATHFTVNVLREEHQDLSARLARKGDHSLAGMDVREGESGSPALAEALAHFECEIEARHDAGDHVIMVGRVVKFDYVEEGRPLLYHRGAYQMLPPVI</sequence>
<dbReference type="OrthoDB" id="9792858at2"/>